<protein>
    <submittedName>
        <fullName evidence="2">NYN domain-containing protein</fullName>
    </submittedName>
</protein>
<dbReference type="AlphaFoldDB" id="A0A0X8FFN9"/>
<organism evidence="2 3">
    <name type="scientific">Aerococcus tenax</name>
    <dbReference type="NCBI Taxonomy" id="3078812"/>
    <lineage>
        <taxon>Bacteria</taxon>
        <taxon>Bacillati</taxon>
        <taxon>Bacillota</taxon>
        <taxon>Bacilli</taxon>
        <taxon>Lactobacillales</taxon>
        <taxon>Aerococcaceae</taxon>
        <taxon>Aerococcus</taxon>
    </lineage>
</organism>
<dbReference type="OMA" id="ETADECI"/>
<proteinExistence type="predicted"/>
<name>A0A0X8FFN9_9LACT</name>
<dbReference type="CDD" id="cd10912">
    <property type="entry name" value="PIN_YacP-like"/>
    <property type="match status" value="1"/>
</dbReference>
<keyword evidence="3" id="KW-1185">Reference proteome</keyword>
<dbReference type="OrthoDB" id="9792160at2"/>
<dbReference type="EMBL" id="VYVN01000003">
    <property type="protein sequence ID" value="KAA9241996.1"/>
    <property type="molecule type" value="Genomic_DNA"/>
</dbReference>
<gene>
    <name evidence="2" type="ORF">F6I34_02005</name>
</gene>
<dbReference type="InterPro" id="IPR010298">
    <property type="entry name" value="YacP-like"/>
</dbReference>
<accession>A0A0X8FFN9</accession>
<comment type="caution">
    <text evidence="2">The sequence shown here is derived from an EMBL/GenBank/DDBJ whole genome shotgun (WGS) entry which is preliminary data.</text>
</comment>
<evidence type="ECO:0000313" key="3">
    <source>
        <dbReference type="Proteomes" id="UP000326476"/>
    </source>
</evidence>
<dbReference type="Proteomes" id="UP000326476">
    <property type="component" value="Unassembled WGS sequence"/>
</dbReference>
<keyword evidence="1" id="KW-0175">Coiled coil</keyword>
<evidence type="ECO:0000313" key="2">
    <source>
        <dbReference type="EMBL" id="KAA9241996.1"/>
    </source>
</evidence>
<dbReference type="Pfam" id="PF05991">
    <property type="entry name" value="NYN_YacP"/>
    <property type="match status" value="1"/>
</dbReference>
<dbReference type="RefSeq" id="WP_013669408.1">
    <property type="nucleotide sequence ID" value="NZ_QMGY01000003.1"/>
</dbReference>
<sequence>MRREVLIVDGYNMIGAWPELVKLKGQDDIEGARDQLLQRLSNYAAYHALACWVVFDAMFVPGLSKSYKKYRLNVVFTAEGQTADSYIEAMIQRQVGVLTNVTVATSDLAEQRLVFQQGAIRQSALELLKNVQQTEKNIRRGEKNHDRLALNYQRRNPWTYHQLQTLKNLLDDLSQSEE</sequence>
<dbReference type="KEGG" id="aun:AWM73_07555"/>
<dbReference type="PANTHER" id="PTHR34547:SF1">
    <property type="entry name" value="YACP-LIKE NYN DOMAIN PROTEIN"/>
    <property type="match status" value="1"/>
</dbReference>
<dbReference type="PANTHER" id="PTHR34547">
    <property type="entry name" value="YACP-LIKE NYN DOMAIN PROTEIN"/>
    <property type="match status" value="1"/>
</dbReference>
<feature type="coiled-coil region" evidence="1">
    <location>
        <begin position="124"/>
        <end position="151"/>
    </location>
</feature>
<reference evidence="3" key="1">
    <citation type="submission" date="2019-09" db="EMBL/GenBank/DDBJ databases">
        <title>Draft genome sequence assemblies of isolates from the urinary tract.</title>
        <authorList>
            <person name="Mores C.R."/>
            <person name="Putonti C."/>
            <person name="Wolfe A.J."/>
        </authorList>
    </citation>
    <scope>NUCLEOTIDE SEQUENCE [LARGE SCALE GENOMIC DNA]</scope>
    <source>
        <strain evidence="3">UMB8614</strain>
    </source>
</reference>
<dbReference type="GeneID" id="35766826"/>
<evidence type="ECO:0000256" key="1">
    <source>
        <dbReference type="SAM" id="Coils"/>
    </source>
</evidence>